<keyword evidence="2" id="KW-0396">Initiation factor</keyword>
<dbReference type="GO" id="GO:0006361">
    <property type="term" value="P:transcription initiation at RNA polymerase I promoter"/>
    <property type="evidence" value="ECO:0007669"/>
    <property type="project" value="InterPro"/>
</dbReference>
<protein>
    <submittedName>
        <fullName evidence="2">RNA polymerase I specific transcription initiation factor RRN3</fullName>
    </submittedName>
</protein>
<dbReference type="GO" id="GO:0001181">
    <property type="term" value="F:RNA polymerase I general transcription initiation factor activity"/>
    <property type="evidence" value="ECO:0007669"/>
    <property type="project" value="InterPro"/>
</dbReference>
<keyword evidence="3" id="KW-1185">Reference proteome</keyword>
<name>A0A5E4MKQ5_9HEMI</name>
<dbReference type="OrthoDB" id="26970at2759"/>
<gene>
    <name evidence="2" type="ORF">CINCED_3A007119</name>
</gene>
<dbReference type="Proteomes" id="UP000325440">
    <property type="component" value="Unassembled WGS sequence"/>
</dbReference>
<dbReference type="InterPro" id="IPR007991">
    <property type="entry name" value="RNA_pol_I_trans_ini_fac_RRN3"/>
</dbReference>
<dbReference type="PANTHER" id="PTHR12790:SF0">
    <property type="entry name" value="RNA POLYMERASE I-SPECIFIC TRANSCRIPTION INITIATION FACTOR RRN3-RELATED"/>
    <property type="match status" value="1"/>
</dbReference>
<evidence type="ECO:0000313" key="2">
    <source>
        <dbReference type="EMBL" id="VVC30426.1"/>
    </source>
</evidence>
<sequence length="621" mass="72423">MSTHQAPNSGTYHLCKSVSSPSILKKCGAKSINNVPGRKVHFDLFNNIKIMLLNYNRNNDEDKIYYNNLICDIRDSATEIKDFELLKLLQDARNCINILNENLKLFVKVILILKWMNRSDEVVNEYRAFLLEVCTAHNYYTKFAIEQLVACFSQVDNAVYDRVNSMPSEEEERGYLNVHRILDALLKVVPLAKDLLMPAFQNKFPYKNNSADSHLHYVHNLLYVTKYEPSLRKDILSLIIKKLVEIDVHISKDELDRLESNVNIETDNIFSMDIDDNIQGKPNKTETQCFSHTIDICLLRLFVYMKTTCHNIVDSLVWDNTKSLYHDLLSVFENEILPTYNSCYIQYVIYYFLSFKMTLADNFSNWLWKKCCDVSSPITLRQAAAGYLASFLCRAPFVSNNVLKNILSEIAFWCNNYINNVDKSVKVVTEELLREHAVFYSICQAMFYIISFRHQDLMDSKRNLKFMENLRLSKIVTCKLNPLRLCCSKVVDHFAYITKIYQLTYCYSVMDSHIRITDQTIKDEWLYSFFPFGPYVLPRSKNLITPDLYRNIEIDFLNFSKTTGNISHIVSSLPDNNMDISPSMVLSPSPGKIDWLGQFVYDSNKPIFHQYYFTLLFFVLP</sequence>
<proteinExistence type="inferred from homology"/>
<accession>A0A5E4MKQ5</accession>
<dbReference type="GO" id="GO:0003743">
    <property type="term" value="F:translation initiation factor activity"/>
    <property type="evidence" value="ECO:0007669"/>
    <property type="project" value="UniProtKB-KW"/>
</dbReference>
<comment type="similarity">
    <text evidence="1">Belongs to the RRN3 family.</text>
</comment>
<dbReference type="GO" id="GO:0005634">
    <property type="term" value="C:nucleus"/>
    <property type="evidence" value="ECO:0007669"/>
    <property type="project" value="TreeGrafter"/>
</dbReference>
<dbReference type="EMBL" id="CABPRJ010000515">
    <property type="protein sequence ID" value="VVC30426.1"/>
    <property type="molecule type" value="Genomic_DNA"/>
</dbReference>
<dbReference type="Pfam" id="PF05327">
    <property type="entry name" value="RRN3"/>
    <property type="match status" value="1"/>
</dbReference>
<reference evidence="2 3" key="1">
    <citation type="submission" date="2019-08" db="EMBL/GenBank/DDBJ databases">
        <authorList>
            <person name="Alioto T."/>
            <person name="Alioto T."/>
            <person name="Gomez Garrido J."/>
        </authorList>
    </citation>
    <scope>NUCLEOTIDE SEQUENCE [LARGE SCALE GENOMIC DNA]</scope>
</reference>
<keyword evidence="2" id="KW-0648">Protein biosynthesis</keyword>
<evidence type="ECO:0000313" key="3">
    <source>
        <dbReference type="Proteomes" id="UP000325440"/>
    </source>
</evidence>
<organism evidence="2 3">
    <name type="scientific">Cinara cedri</name>
    <dbReference type="NCBI Taxonomy" id="506608"/>
    <lineage>
        <taxon>Eukaryota</taxon>
        <taxon>Metazoa</taxon>
        <taxon>Ecdysozoa</taxon>
        <taxon>Arthropoda</taxon>
        <taxon>Hexapoda</taxon>
        <taxon>Insecta</taxon>
        <taxon>Pterygota</taxon>
        <taxon>Neoptera</taxon>
        <taxon>Paraneoptera</taxon>
        <taxon>Hemiptera</taxon>
        <taxon>Sternorrhyncha</taxon>
        <taxon>Aphidomorpha</taxon>
        <taxon>Aphidoidea</taxon>
        <taxon>Aphididae</taxon>
        <taxon>Lachninae</taxon>
        <taxon>Cinara</taxon>
    </lineage>
</organism>
<dbReference type="GO" id="GO:0001042">
    <property type="term" value="F:RNA polymerase I core binding"/>
    <property type="evidence" value="ECO:0007669"/>
    <property type="project" value="TreeGrafter"/>
</dbReference>
<dbReference type="AlphaFoldDB" id="A0A5E4MKQ5"/>
<dbReference type="PANTHER" id="PTHR12790">
    <property type="entry name" value="TRANSCRIPTION INITIATION FACTOR IA RRN3"/>
    <property type="match status" value="1"/>
</dbReference>
<evidence type="ECO:0000256" key="1">
    <source>
        <dbReference type="ARBA" id="ARBA00010098"/>
    </source>
</evidence>